<evidence type="ECO:0000313" key="2">
    <source>
        <dbReference type="EMBL" id="NDL57653.1"/>
    </source>
</evidence>
<keyword evidence="2" id="KW-0489">Methyltransferase</keyword>
<dbReference type="InterPro" id="IPR029063">
    <property type="entry name" value="SAM-dependent_MTases_sf"/>
</dbReference>
<dbReference type="EMBL" id="WLZY01000003">
    <property type="protein sequence ID" value="NDL57653.1"/>
    <property type="molecule type" value="Genomic_DNA"/>
</dbReference>
<dbReference type="Pfam" id="PF05050">
    <property type="entry name" value="Methyltransf_21"/>
    <property type="match status" value="1"/>
</dbReference>
<dbReference type="RefSeq" id="WP_162450336.1">
    <property type="nucleotide sequence ID" value="NZ_WLZY01000003.1"/>
</dbReference>
<dbReference type="InterPro" id="IPR006342">
    <property type="entry name" value="FkbM_mtfrase"/>
</dbReference>
<dbReference type="InterPro" id="IPR052514">
    <property type="entry name" value="SAM-dependent_MTase"/>
</dbReference>
<dbReference type="PANTHER" id="PTHR34203">
    <property type="entry name" value="METHYLTRANSFERASE, FKBM FAMILY PROTEIN"/>
    <property type="match status" value="1"/>
</dbReference>
<dbReference type="PANTHER" id="PTHR34203:SF15">
    <property type="entry name" value="SLL1173 PROTEIN"/>
    <property type="match status" value="1"/>
</dbReference>
<evidence type="ECO:0000313" key="3">
    <source>
        <dbReference type="Proteomes" id="UP000460435"/>
    </source>
</evidence>
<dbReference type="AlphaFoldDB" id="A0A7K3M2X1"/>
<feature type="domain" description="Methyltransferase FkbM" evidence="1">
    <location>
        <begin position="95"/>
        <end position="250"/>
    </location>
</feature>
<dbReference type="GO" id="GO:0008168">
    <property type="term" value="F:methyltransferase activity"/>
    <property type="evidence" value="ECO:0007669"/>
    <property type="project" value="UniProtKB-KW"/>
</dbReference>
<keyword evidence="2" id="KW-0808">Transferase</keyword>
<organism evidence="2 3">
    <name type="scientific">Phytoactinopolyspora mesophila</name>
    <dbReference type="NCBI Taxonomy" id="2650750"/>
    <lineage>
        <taxon>Bacteria</taxon>
        <taxon>Bacillati</taxon>
        <taxon>Actinomycetota</taxon>
        <taxon>Actinomycetes</taxon>
        <taxon>Jiangellales</taxon>
        <taxon>Jiangellaceae</taxon>
        <taxon>Phytoactinopolyspora</taxon>
    </lineage>
</organism>
<sequence length="279" mass="30588">MTMAGPAIQAWRVLTFVWTHPANRRHRWRSLARACRFQVRGRLGRPTVTTIGQRARMRVWLHDTAAAKVIYANPPDWNEMWAWRRCLCPGDLFIDVGSNAGSYALWAAEAGAEVVAIEPSGTAVATLRANVALNPFPITVRQCALSAVPGQMWLTRGQGAKNHLLSASSVDAEAEPVDVNTLDNLLGDRTAAGVKIDVEGAERLVLEGARRALAERRISVLQIEWNAMSERVLGESREPIADLLAEHGYHLARPDRRGVLRPVSAAPSSSDDIFAIAPH</sequence>
<reference evidence="2 3" key="1">
    <citation type="submission" date="2019-11" db="EMBL/GenBank/DDBJ databases">
        <authorList>
            <person name="Li X.-J."/>
            <person name="Feng X.-M."/>
        </authorList>
    </citation>
    <scope>NUCLEOTIDE SEQUENCE [LARGE SCALE GENOMIC DNA]</scope>
    <source>
        <strain evidence="2 3">XMNu-373</strain>
    </source>
</reference>
<dbReference type="NCBIfam" id="TIGR01444">
    <property type="entry name" value="fkbM_fam"/>
    <property type="match status" value="1"/>
</dbReference>
<proteinExistence type="predicted"/>
<dbReference type="GO" id="GO:0032259">
    <property type="term" value="P:methylation"/>
    <property type="evidence" value="ECO:0007669"/>
    <property type="project" value="UniProtKB-KW"/>
</dbReference>
<dbReference type="SUPFAM" id="SSF53335">
    <property type="entry name" value="S-adenosyl-L-methionine-dependent methyltransferases"/>
    <property type="match status" value="1"/>
</dbReference>
<comment type="caution">
    <text evidence="2">The sequence shown here is derived from an EMBL/GenBank/DDBJ whole genome shotgun (WGS) entry which is preliminary data.</text>
</comment>
<keyword evidence="3" id="KW-1185">Reference proteome</keyword>
<protein>
    <submittedName>
        <fullName evidence="2">FkbM family methyltransferase</fullName>
    </submittedName>
</protein>
<dbReference type="Proteomes" id="UP000460435">
    <property type="component" value="Unassembled WGS sequence"/>
</dbReference>
<gene>
    <name evidence="2" type="ORF">F7O44_11265</name>
</gene>
<dbReference type="Gene3D" id="3.40.50.150">
    <property type="entry name" value="Vaccinia Virus protein VP39"/>
    <property type="match status" value="1"/>
</dbReference>
<accession>A0A7K3M2X1</accession>
<name>A0A7K3M2X1_9ACTN</name>
<evidence type="ECO:0000259" key="1">
    <source>
        <dbReference type="Pfam" id="PF05050"/>
    </source>
</evidence>